<dbReference type="KEGG" id="psn:Pedsa_3331"/>
<evidence type="ECO:0000313" key="3">
    <source>
        <dbReference type="Proteomes" id="UP000000310"/>
    </source>
</evidence>
<dbReference type="EMBL" id="CP002545">
    <property type="protein sequence ID" value="ADY53866.1"/>
    <property type="molecule type" value="Genomic_DNA"/>
</dbReference>
<dbReference type="eggNOG" id="COG3828">
    <property type="taxonomic scope" value="Bacteria"/>
</dbReference>
<proteinExistence type="predicted"/>
<protein>
    <submittedName>
        <fullName evidence="2">40-residue YVTN beta-propeller repeat protein</fullName>
    </submittedName>
</protein>
<dbReference type="OrthoDB" id="3296611at2"/>
<feature type="domain" description="ThuA-like" evidence="1">
    <location>
        <begin position="40"/>
        <end position="245"/>
    </location>
</feature>
<accession>F0SCM2</accession>
<evidence type="ECO:0000313" key="2">
    <source>
        <dbReference type="EMBL" id="ADY53866.1"/>
    </source>
</evidence>
<organism evidence="2 3">
    <name type="scientific">Pseudopedobacter saltans (strain ATCC 51119 / DSM 12145 / JCM 21818 / CCUG 39354 / LMG 10337 / NBRC 100064 / NCIMB 13643)</name>
    <name type="common">Pedobacter saltans</name>
    <dbReference type="NCBI Taxonomy" id="762903"/>
    <lineage>
        <taxon>Bacteria</taxon>
        <taxon>Pseudomonadati</taxon>
        <taxon>Bacteroidota</taxon>
        <taxon>Sphingobacteriia</taxon>
        <taxon>Sphingobacteriales</taxon>
        <taxon>Sphingobacteriaceae</taxon>
        <taxon>Pseudopedobacter</taxon>
    </lineage>
</organism>
<dbReference type="SUPFAM" id="SSF52317">
    <property type="entry name" value="Class I glutamine amidotransferase-like"/>
    <property type="match status" value="1"/>
</dbReference>
<dbReference type="PANTHER" id="PTHR40469">
    <property type="entry name" value="SECRETED GLYCOSYL HYDROLASE"/>
    <property type="match status" value="1"/>
</dbReference>
<dbReference type="RefSeq" id="WP_013634349.1">
    <property type="nucleotide sequence ID" value="NC_015177.1"/>
</dbReference>
<dbReference type="InterPro" id="IPR029010">
    <property type="entry name" value="ThuA-like"/>
</dbReference>
<name>F0SCM2_PSESL</name>
<gene>
    <name evidence="2" type="ordered locus">Pedsa_3331</name>
</gene>
<keyword evidence="3" id="KW-1185">Reference proteome</keyword>
<dbReference type="PANTHER" id="PTHR40469:SF2">
    <property type="entry name" value="GALACTOSE-BINDING DOMAIN-LIKE SUPERFAMILY PROTEIN"/>
    <property type="match status" value="1"/>
</dbReference>
<dbReference type="STRING" id="762903.Pedsa_3331"/>
<sequence length="277" mass="32376">MKNFLSILFFFLVSFIVKNETACGQSGIKKGKSFNVVGFYSGNWDVAHISYVHEANKWFAEMAAQYGFKYDSTNNWNNLNEKFLSKYQIVMFLDNSPQTESQQQAFERYMKKGGGFIGYHVSAFNTDPEKWPWYFNDFLGTGKFAGNTWKPTSANLKVEKKDHPSTKGLPELFKSSPNEWYKWQNDVSKNPDISVLMSIDPSSFPLGTKQNEIWYSGYYPVVWTNKNYRMLYVNMGHNDMVYNPDRTVSYTFANDIQNQFILNSLFWLRGRNQKDKR</sequence>
<dbReference type="AlphaFoldDB" id="F0SCM2"/>
<evidence type="ECO:0000259" key="1">
    <source>
        <dbReference type="Pfam" id="PF06283"/>
    </source>
</evidence>
<dbReference type="HOGENOM" id="CLU_057383_1_3_10"/>
<reference evidence="2 3" key="1">
    <citation type="journal article" date="2011" name="Stand. Genomic Sci.">
        <title>Complete genome sequence of the gliding, heparinolytic Pedobacter saltans type strain (113).</title>
        <authorList>
            <person name="Liolios K."/>
            <person name="Sikorski J."/>
            <person name="Lu M."/>
            <person name="Nolan M."/>
            <person name="Lapidus A."/>
            <person name="Lucas S."/>
            <person name="Hammon N."/>
            <person name="Deshpande S."/>
            <person name="Cheng J.F."/>
            <person name="Tapia R."/>
            <person name="Han C."/>
            <person name="Goodwin L."/>
            <person name="Pitluck S."/>
            <person name="Huntemann M."/>
            <person name="Ivanova N."/>
            <person name="Pagani I."/>
            <person name="Mavromatis K."/>
            <person name="Ovchinikova G."/>
            <person name="Pati A."/>
            <person name="Chen A."/>
            <person name="Palaniappan K."/>
            <person name="Land M."/>
            <person name="Hauser L."/>
            <person name="Brambilla E.M."/>
            <person name="Kotsyurbenko O."/>
            <person name="Rohde M."/>
            <person name="Tindall B.J."/>
            <person name="Abt B."/>
            <person name="Goker M."/>
            <person name="Detter J.C."/>
            <person name="Woyke T."/>
            <person name="Bristow J."/>
            <person name="Eisen J.A."/>
            <person name="Markowitz V."/>
            <person name="Hugenholtz P."/>
            <person name="Klenk H.P."/>
            <person name="Kyrpides N.C."/>
        </authorList>
    </citation>
    <scope>NUCLEOTIDE SEQUENCE [LARGE SCALE GENOMIC DNA]</scope>
    <source>
        <strain evidence="3">ATCC 51119 / DSM 12145 / JCM 21818 / LMG 10337 / NBRC 100064 / NCIMB 13643</strain>
    </source>
</reference>
<reference evidence="3" key="2">
    <citation type="submission" date="2011-02" db="EMBL/GenBank/DDBJ databases">
        <title>The complete genome of Pedobacter saltans DSM 12145.</title>
        <authorList>
            <consortium name="US DOE Joint Genome Institute (JGI-PGF)"/>
            <person name="Lucas S."/>
            <person name="Copeland A."/>
            <person name="Lapidus A."/>
            <person name="Bruce D."/>
            <person name="Goodwin L."/>
            <person name="Pitluck S."/>
            <person name="Kyrpides N."/>
            <person name="Mavromatis K."/>
            <person name="Pagani I."/>
            <person name="Ivanova N."/>
            <person name="Ovchinnikova G."/>
            <person name="Lu M."/>
            <person name="Detter J.C."/>
            <person name="Han C."/>
            <person name="Land M."/>
            <person name="Hauser L."/>
            <person name="Markowitz V."/>
            <person name="Cheng J.-F."/>
            <person name="Hugenholtz P."/>
            <person name="Woyke T."/>
            <person name="Wu D."/>
            <person name="Tindall B."/>
            <person name="Pomrenke H.G."/>
            <person name="Brambilla E."/>
            <person name="Klenk H.-P."/>
            <person name="Eisen J.A."/>
        </authorList>
    </citation>
    <scope>NUCLEOTIDE SEQUENCE [LARGE SCALE GENOMIC DNA]</scope>
    <source>
        <strain evidence="3">ATCC 51119 / DSM 12145 / JCM 21818 / LMG 10337 / NBRC 100064 / NCIMB 13643</strain>
    </source>
</reference>
<dbReference type="InterPro" id="IPR029062">
    <property type="entry name" value="Class_I_gatase-like"/>
</dbReference>
<dbReference type="Proteomes" id="UP000000310">
    <property type="component" value="Chromosome"/>
</dbReference>
<dbReference type="Pfam" id="PF06283">
    <property type="entry name" value="ThuA"/>
    <property type="match status" value="1"/>
</dbReference>
<dbReference type="Gene3D" id="3.40.50.880">
    <property type="match status" value="1"/>
</dbReference>